<sequence>MGRNLPAQRTEAALLEAEDLVIRDSQRENEPDPQRHMDYGGLCGGSQLTQDGAAAPDSAYQFQQGAVVWDDSEGEREKQKLLQKVENEMKRKAGETRADAPVADLTGEDGDPQDAAGDECERGRTTEGWAAADETRGTLLLSPSPSPLSSPPQSPVSAERIVAPCLAPSLAAEPAGGAAKRRRCKAEAKPASSTKRQRRCAGL</sequence>
<evidence type="ECO:0000313" key="2">
    <source>
        <dbReference type="EMBL" id="KAG5461232.1"/>
    </source>
</evidence>
<feature type="compositionally biased region" description="Acidic residues" evidence="1">
    <location>
        <begin position="106"/>
        <end position="118"/>
    </location>
</feature>
<feature type="compositionally biased region" description="Pro residues" evidence="1">
    <location>
        <begin position="144"/>
        <end position="154"/>
    </location>
</feature>
<keyword evidence="3" id="KW-1185">Reference proteome</keyword>
<name>A0A8H7ZXN6_9FUNG</name>
<dbReference type="Proteomes" id="UP000673691">
    <property type="component" value="Unassembled WGS sequence"/>
</dbReference>
<gene>
    <name evidence="2" type="ORF">BJ554DRAFT_6607</name>
</gene>
<comment type="caution">
    <text evidence="2">The sequence shown here is derived from an EMBL/GenBank/DDBJ whole genome shotgun (WGS) entry which is preliminary data.</text>
</comment>
<protein>
    <submittedName>
        <fullName evidence="2">Uncharacterized protein</fullName>
    </submittedName>
</protein>
<proteinExistence type="predicted"/>
<evidence type="ECO:0000313" key="3">
    <source>
        <dbReference type="Proteomes" id="UP000673691"/>
    </source>
</evidence>
<feature type="compositionally biased region" description="Basic and acidic residues" evidence="1">
    <location>
        <begin position="20"/>
        <end position="38"/>
    </location>
</feature>
<evidence type="ECO:0000256" key="1">
    <source>
        <dbReference type="SAM" id="MobiDB-lite"/>
    </source>
</evidence>
<reference evidence="2 3" key="1">
    <citation type="journal article" name="Sci. Rep.">
        <title>Genome-scale phylogenetic analyses confirm Olpidium as the closest living zoosporic fungus to the non-flagellated, terrestrial fungi.</title>
        <authorList>
            <person name="Chang Y."/>
            <person name="Rochon D."/>
            <person name="Sekimoto S."/>
            <person name="Wang Y."/>
            <person name="Chovatia M."/>
            <person name="Sandor L."/>
            <person name="Salamov A."/>
            <person name="Grigoriev I.V."/>
            <person name="Stajich J.E."/>
            <person name="Spatafora J.W."/>
        </authorList>
    </citation>
    <scope>NUCLEOTIDE SEQUENCE [LARGE SCALE GENOMIC DNA]</scope>
    <source>
        <strain evidence="2">S191</strain>
    </source>
</reference>
<feature type="compositionally biased region" description="Basic and acidic residues" evidence="1">
    <location>
        <begin position="84"/>
        <end position="98"/>
    </location>
</feature>
<accession>A0A8H7ZXN6</accession>
<dbReference type="AlphaFoldDB" id="A0A8H7ZXN6"/>
<feature type="region of interest" description="Disordered" evidence="1">
    <location>
        <begin position="16"/>
        <end position="56"/>
    </location>
</feature>
<dbReference type="EMBL" id="JAEFCI010003972">
    <property type="protein sequence ID" value="KAG5461232.1"/>
    <property type="molecule type" value="Genomic_DNA"/>
</dbReference>
<organism evidence="2 3">
    <name type="scientific">Olpidium bornovanus</name>
    <dbReference type="NCBI Taxonomy" id="278681"/>
    <lineage>
        <taxon>Eukaryota</taxon>
        <taxon>Fungi</taxon>
        <taxon>Fungi incertae sedis</taxon>
        <taxon>Olpidiomycota</taxon>
        <taxon>Olpidiomycotina</taxon>
        <taxon>Olpidiomycetes</taxon>
        <taxon>Olpidiales</taxon>
        <taxon>Olpidiaceae</taxon>
        <taxon>Olpidium</taxon>
    </lineage>
</organism>
<feature type="region of interest" description="Disordered" evidence="1">
    <location>
        <begin position="84"/>
        <end position="203"/>
    </location>
</feature>